<dbReference type="EMBL" id="JAEPRD010000078">
    <property type="protein sequence ID" value="KAG2200827.1"/>
    <property type="molecule type" value="Genomic_DNA"/>
</dbReference>
<dbReference type="OrthoDB" id="2430203at2759"/>
<evidence type="ECO:0000313" key="1">
    <source>
        <dbReference type="EMBL" id="KAG2200827.1"/>
    </source>
</evidence>
<protein>
    <recommendedName>
        <fullName evidence="3">MULE transposase domain-containing protein</fullName>
    </recommendedName>
</protein>
<gene>
    <name evidence="1" type="ORF">INT47_001358</name>
</gene>
<proteinExistence type="predicted"/>
<sequence>MGPLANFLGFLRNNVRILNIEITMDVSSTELGAIQEVYPLACNGVCFMHQEPGDTHHNNTVQSKIIADLKAMMWERDRPVFTRELTAFISENSAYPAFLQYFNSQYLENNAFMRWFAAYQPAMYTNMETNNYVESWHNQLKTTYLGRKRNRRVDRLVFVLVKDVLSKYGNNISRILLKVGRMGPEERRHRAREMQAEAISADALNK</sequence>
<dbReference type="Proteomes" id="UP000603453">
    <property type="component" value="Unassembled WGS sequence"/>
</dbReference>
<keyword evidence="2" id="KW-1185">Reference proteome</keyword>
<evidence type="ECO:0000313" key="2">
    <source>
        <dbReference type="Proteomes" id="UP000603453"/>
    </source>
</evidence>
<dbReference type="PANTHER" id="PTHR33977:SF1">
    <property type="entry name" value="ZINC ION BINDING PROTEIN"/>
    <property type="match status" value="1"/>
</dbReference>
<accession>A0A8H7V0D8</accession>
<name>A0A8H7V0D8_9FUNG</name>
<evidence type="ECO:0008006" key="3">
    <source>
        <dbReference type="Google" id="ProtNLM"/>
    </source>
</evidence>
<dbReference type="PANTHER" id="PTHR33977">
    <property type="entry name" value="ZINC ION BINDING PROTEIN"/>
    <property type="match status" value="1"/>
</dbReference>
<comment type="caution">
    <text evidence="1">The sequence shown here is derived from an EMBL/GenBank/DDBJ whole genome shotgun (WGS) entry which is preliminary data.</text>
</comment>
<dbReference type="AlphaFoldDB" id="A0A8H7V0D8"/>
<reference evidence="1" key="1">
    <citation type="submission" date="2020-12" db="EMBL/GenBank/DDBJ databases">
        <title>Metabolic potential, ecology and presence of endohyphal bacteria is reflected in genomic diversity of Mucoromycotina.</title>
        <authorList>
            <person name="Muszewska A."/>
            <person name="Okrasinska A."/>
            <person name="Steczkiewicz K."/>
            <person name="Drgas O."/>
            <person name="Orlowska M."/>
            <person name="Perlinska-Lenart U."/>
            <person name="Aleksandrzak-Piekarczyk T."/>
            <person name="Szatraj K."/>
            <person name="Zielenkiewicz U."/>
            <person name="Pilsyk S."/>
            <person name="Malc E."/>
            <person name="Mieczkowski P."/>
            <person name="Kruszewska J.S."/>
            <person name="Biernat P."/>
            <person name="Pawlowska J."/>
        </authorList>
    </citation>
    <scope>NUCLEOTIDE SEQUENCE</scope>
    <source>
        <strain evidence="1">WA0000017839</strain>
    </source>
</reference>
<organism evidence="1 2">
    <name type="scientific">Mucor saturninus</name>
    <dbReference type="NCBI Taxonomy" id="64648"/>
    <lineage>
        <taxon>Eukaryota</taxon>
        <taxon>Fungi</taxon>
        <taxon>Fungi incertae sedis</taxon>
        <taxon>Mucoromycota</taxon>
        <taxon>Mucoromycotina</taxon>
        <taxon>Mucoromycetes</taxon>
        <taxon>Mucorales</taxon>
        <taxon>Mucorineae</taxon>
        <taxon>Mucoraceae</taxon>
        <taxon>Mucor</taxon>
    </lineage>
</organism>